<comment type="caution">
    <text evidence="6">The sequence shown here is derived from an EMBL/GenBank/DDBJ whole genome shotgun (WGS) entry which is preliminary data.</text>
</comment>
<dbReference type="InterPro" id="IPR029154">
    <property type="entry name" value="HIBADH-like_NADP-bd"/>
</dbReference>
<dbReference type="GO" id="GO:0051287">
    <property type="term" value="F:NAD binding"/>
    <property type="evidence" value="ECO:0007669"/>
    <property type="project" value="InterPro"/>
</dbReference>
<dbReference type="GO" id="GO:0016491">
    <property type="term" value="F:oxidoreductase activity"/>
    <property type="evidence" value="ECO:0007669"/>
    <property type="project" value="UniProtKB-KW"/>
</dbReference>
<evidence type="ECO:0000259" key="4">
    <source>
        <dbReference type="Pfam" id="PF03446"/>
    </source>
</evidence>
<feature type="active site" evidence="3">
    <location>
        <position position="175"/>
    </location>
</feature>
<organism evidence="6 7">
    <name type="scientific">candidate division GN15 bacterium</name>
    <dbReference type="NCBI Taxonomy" id="2072418"/>
    <lineage>
        <taxon>Bacteria</taxon>
        <taxon>candidate division GN15</taxon>
    </lineage>
</organism>
<name>A0A855X4K8_9BACT</name>
<dbReference type="InterPro" id="IPR036291">
    <property type="entry name" value="NAD(P)-bd_dom_sf"/>
</dbReference>
<dbReference type="SUPFAM" id="SSF51735">
    <property type="entry name" value="NAD(P)-binding Rossmann-fold domains"/>
    <property type="match status" value="1"/>
</dbReference>
<dbReference type="InterPro" id="IPR015815">
    <property type="entry name" value="HIBADH-related"/>
</dbReference>
<dbReference type="PANTHER" id="PTHR43580">
    <property type="entry name" value="OXIDOREDUCTASE GLYR1-RELATED"/>
    <property type="match status" value="1"/>
</dbReference>
<dbReference type="PANTHER" id="PTHR43580:SF2">
    <property type="entry name" value="CYTOKINE-LIKE NUCLEAR FACTOR N-PAC"/>
    <property type="match status" value="1"/>
</dbReference>
<feature type="domain" description="3-hydroxyisobutyrate dehydrogenase-like NAD-binding" evidence="5">
    <location>
        <begin position="171"/>
        <end position="287"/>
    </location>
</feature>
<keyword evidence="1" id="KW-0560">Oxidoreductase</keyword>
<evidence type="ECO:0000256" key="1">
    <source>
        <dbReference type="ARBA" id="ARBA00023002"/>
    </source>
</evidence>
<protein>
    <submittedName>
        <fullName evidence="6">NAD(P)-dependent oxidoreductase</fullName>
    </submittedName>
</protein>
<dbReference type="Proteomes" id="UP000250918">
    <property type="component" value="Unassembled WGS sequence"/>
</dbReference>
<dbReference type="InterPro" id="IPR013328">
    <property type="entry name" value="6PGD_dom2"/>
</dbReference>
<evidence type="ECO:0000313" key="6">
    <source>
        <dbReference type="EMBL" id="PWB76332.1"/>
    </source>
</evidence>
<sequence>MTVGFIGLGNLGRAMAARLAAQGAELVVWNRTAQKADAFVSEHRQSGKVSRVGSPREVADRTQFVFLNLFDSPAVQQVLNGPEGLLSGSCRGKTIVDTTTNHFRTVLSFHESVAAAGGVYLEAPVLGSVVPASQGALTMLVSGQRDAFDRMKPYLDVLAKTIFYLEQPAMATKMKLINNLVLGSFMGAIAESVTLAEESGFSREKTLEILASGAGNSMVLNAKRQKLVDNDFSPHFSVAAIHKDLRYLSEMIHTFSARGVIGEAAEKLFEKAEQQGLGEKDLSAIIESIRKQR</sequence>
<evidence type="ECO:0000313" key="7">
    <source>
        <dbReference type="Proteomes" id="UP000250918"/>
    </source>
</evidence>
<dbReference type="Pfam" id="PF03446">
    <property type="entry name" value="NAD_binding_2"/>
    <property type="match status" value="1"/>
</dbReference>
<dbReference type="Pfam" id="PF14833">
    <property type="entry name" value="NAD_binding_11"/>
    <property type="match status" value="1"/>
</dbReference>
<dbReference type="SUPFAM" id="SSF48179">
    <property type="entry name" value="6-phosphogluconate dehydrogenase C-terminal domain-like"/>
    <property type="match status" value="1"/>
</dbReference>
<evidence type="ECO:0000259" key="5">
    <source>
        <dbReference type="Pfam" id="PF14833"/>
    </source>
</evidence>
<keyword evidence="2" id="KW-0520">NAD</keyword>
<dbReference type="Gene3D" id="1.10.1040.10">
    <property type="entry name" value="N-(1-d-carboxylethyl)-l-norvaline Dehydrogenase, domain 2"/>
    <property type="match status" value="1"/>
</dbReference>
<dbReference type="InterPro" id="IPR006115">
    <property type="entry name" value="6PGDH_NADP-bd"/>
</dbReference>
<proteinExistence type="predicted"/>
<reference evidence="6 7" key="1">
    <citation type="journal article" date="2018" name="ISME J.">
        <title>A methanotrophic archaeon couples anaerobic oxidation of methane to Fe(III) reduction.</title>
        <authorList>
            <person name="Cai C."/>
            <person name="Leu A.O."/>
            <person name="Xie G.J."/>
            <person name="Guo J."/>
            <person name="Feng Y."/>
            <person name="Zhao J.X."/>
            <person name="Tyson G.W."/>
            <person name="Yuan Z."/>
            <person name="Hu S."/>
        </authorList>
    </citation>
    <scope>NUCLEOTIDE SEQUENCE [LARGE SCALE GENOMIC DNA]</scope>
    <source>
        <strain evidence="6">FeB_12</strain>
    </source>
</reference>
<dbReference type="Gene3D" id="3.40.50.720">
    <property type="entry name" value="NAD(P)-binding Rossmann-like Domain"/>
    <property type="match status" value="1"/>
</dbReference>
<dbReference type="EMBL" id="PQAP01000002">
    <property type="protein sequence ID" value="PWB76332.1"/>
    <property type="molecule type" value="Genomic_DNA"/>
</dbReference>
<gene>
    <name evidence="6" type="ORF">C3F09_00660</name>
</gene>
<dbReference type="AlphaFoldDB" id="A0A855X4K8"/>
<dbReference type="InterPro" id="IPR051265">
    <property type="entry name" value="HIBADH-related_NP60_sf"/>
</dbReference>
<dbReference type="PIRSF" id="PIRSF000103">
    <property type="entry name" value="HIBADH"/>
    <property type="match status" value="1"/>
</dbReference>
<feature type="domain" description="6-phosphogluconate dehydrogenase NADP-binding" evidence="4">
    <location>
        <begin position="2"/>
        <end position="164"/>
    </location>
</feature>
<evidence type="ECO:0000256" key="3">
    <source>
        <dbReference type="PIRSR" id="PIRSR000103-1"/>
    </source>
</evidence>
<accession>A0A855X4K8</accession>
<evidence type="ECO:0000256" key="2">
    <source>
        <dbReference type="ARBA" id="ARBA00023027"/>
    </source>
</evidence>
<dbReference type="InterPro" id="IPR008927">
    <property type="entry name" value="6-PGluconate_DH-like_C_sf"/>
</dbReference>
<dbReference type="GO" id="GO:0050661">
    <property type="term" value="F:NADP binding"/>
    <property type="evidence" value="ECO:0007669"/>
    <property type="project" value="InterPro"/>
</dbReference>